<reference evidence="1" key="1">
    <citation type="submission" date="2014-09" db="EMBL/GenBank/DDBJ databases">
        <authorList>
            <person name="Magalhaes I.L.F."/>
            <person name="Oliveira U."/>
            <person name="Santos F.R."/>
            <person name="Vidigal T.H.D.A."/>
            <person name="Brescovit A.D."/>
            <person name="Santos A.J."/>
        </authorList>
    </citation>
    <scope>NUCLEOTIDE SEQUENCE</scope>
    <source>
        <tissue evidence="1">Shoot tissue taken approximately 20 cm above the soil surface</tissue>
    </source>
</reference>
<proteinExistence type="predicted"/>
<organism evidence="1">
    <name type="scientific">Arundo donax</name>
    <name type="common">Giant reed</name>
    <name type="synonym">Donax arundinaceus</name>
    <dbReference type="NCBI Taxonomy" id="35708"/>
    <lineage>
        <taxon>Eukaryota</taxon>
        <taxon>Viridiplantae</taxon>
        <taxon>Streptophyta</taxon>
        <taxon>Embryophyta</taxon>
        <taxon>Tracheophyta</taxon>
        <taxon>Spermatophyta</taxon>
        <taxon>Magnoliopsida</taxon>
        <taxon>Liliopsida</taxon>
        <taxon>Poales</taxon>
        <taxon>Poaceae</taxon>
        <taxon>PACMAD clade</taxon>
        <taxon>Arundinoideae</taxon>
        <taxon>Arundineae</taxon>
        <taxon>Arundo</taxon>
    </lineage>
</organism>
<evidence type="ECO:0000313" key="1">
    <source>
        <dbReference type="EMBL" id="JAE11362.1"/>
    </source>
</evidence>
<dbReference type="EMBL" id="GBRH01186534">
    <property type="protein sequence ID" value="JAE11362.1"/>
    <property type="molecule type" value="Transcribed_RNA"/>
</dbReference>
<protein>
    <submittedName>
        <fullName evidence="1">Uncharacterized protein</fullName>
    </submittedName>
</protein>
<reference evidence="1" key="2">
    <citation type="journal article" date="2015" name="Data Brief">
        <title>Shoot transcriptome of the giant reed, Arundo donax.</title>
        <authorList>
            <person name="Barrero R.A."/>
            <person name="Guerrero F.D."/>
            <person name="Moolhuijzen P."/>
            <person name="Goolsby J.A."/>
            <person name="Tidwell J."/>
            <person name="Bellgard S.E."/>
            <person name="Bellgard M.I."/>
        </authorList>
    </citation>
    <scope>NUCLEOTIDE SEQUENCE</scope>
    <source>
        <tissue evidence="1">Shoot tissue taken approximately 20 cm above the soil surface</tissue>
    </source>
</reference>
<name>A0A0A9FG80_ARUDO</name>
<sequence>MGRDLRVHFKVSSSGNKVLIRAYYLRSYLCRTAVLFTAYACN</sequence>
<accession>A0A0A9FG80</accession>
<dbReference type="AlphaFoldDB" id="A0A0A9FG80"/>